<keyword evidence="2" id="KW-0472">Membrane</keyword>
<evidence type="ECO:0000256" key="2">
    <source>
        <dbReference type="SAM" id="Phobius"/>
    </source>
</evidence>
<dbReference type="InterPro" id="IPR006311">
    <property type="entry name" value="TAT_signal"/>
</dbReference>
<dbReference type="Proteomes" id="UP001597139">
    <property type="component" value="Unassembled WGS sequence"/>
</dbReference>
<dbReference type="InterPro" id="IPR023833">
    <property type="entry name" value="Signal_pept_SipW-depend-type"/>
</dbReference>
<evidence type="ECO:0000313" key="4">
    <source>
        <dbReference type="Proteomes" id="UP001597139"/>
    </source>
</evidence>
<feature type="transmembrane region" description="Helical" evidence="2">
    <location>
        <begin position="12"/>
        <end position="34"/>
    </location>
</feature>
<sequence length="375" mass="39963">MDDKLELTRRKALTGLGGIGAGAALGGTGTMAFLNDTETSAGNTVTAGELDLKIDWEEHYNGSMIEDQALTDNPGPVFDLGDVKPGDSGEATISLHVFDNPAWVHMAGELTKNAEMGVNEPESHAAGEDDTMEGGGDDMSGELADEILVDVWYDGSEADADGEGGNNVYESEEVPIASGTLRDVMAELEDGRLLSNQAPAATDVGTASNGGEACLTGDEWKIDDTPVVGDTTPNGDIEITAVEEEAGEVVGVEWESQREICLVAVKGGPSTTTYEYDCATSGGVDYAPENAGNDNRTYYEISNVQFYYCEGEDGNGGGDNGDDCWPNSTTQYIGFSWELPFEVGNEIQSDELQFDLEFHAQQCRHNDDPRNPYAD</sequence>
<reference evidence="3 4" key="1">
    <citation type="journal article" date="2019" name="Int. J. Syst. Evol. Microbiol.">
        <title>The Global Catalogue of Microorganisms (GCM) 10K type strain sequencing project: providing services to taxonomists for standard genome sequencing and annotation.</title>
        <authorList>
            <consortium name="The Broad Institute Genomics Platform"/>
            <consortium name="The Broad Institute Genome Sequencing Center for Infectious Disease"/>
            <person name="Wu L."/>
            <person name="Ma J."/>
        </authorList>
    </citation>
    <scope>NUCLEOTIDE SEQUENCE [LARGE SCALE GENOMIC DNA]</scope>
    <source>
        <strain evidence="3 4">CGMCC 1.12859</strain>
    </source>
</reference>
<comment type="caution">
    <text evidence="3">The sequence shown here is derived from an EMBL/GenBank/DDBJ whole genome shotgun (WGS) entry which is preliminary data.</text>
</comment>
<accession>A0ABD6BRB9</accession>
<dbReference type="RefSeq" id="WP_303648139.1">
    <property type="nucleotide sequence ID" value="NZ_JANHGR010000001.1"/>
</dbReference>
<gene>
    <name evidence="3" type="ORF">ACFSAU_04270</name>
</gene>
<feature type="region of interest" description="Disordered" evidence="1">
    <location>
        <begin position="121"/>
        <end position="140"/>
    </location>
</feature>
<protein>
    <submittedName>
        <fullName evidence="3">SipW-dependent-type signal peptide-containing protein</fullName>
    </submittedName>
</protein>
<evidence type="ECO:0000313" key="3">
    <source>
        <dbReference type="EMBL" id="MFD1566698.1"/>
    </source>
</evidence>
<dbReference type="NCBIfam" id="TIGR04088">
    <property type="entry name" value="cognate_SipW"/>
    <property type="match status" value="1"/>
</dbReference>
<dbReference type="AlphaFoldDB" id="A0ABD6BRB9"/>
<keyword evidence="4" id="KW-1185">Reference proteome</keyword>
<feature type="compositionally biased region" description="Acidic residues" evidence="1">
    <location>
        <begin position="128"/>
        <end position="140"/>
    </location>
</feature>
<dbReference type="PROSITE" id="PS51318">
    <property type="entry name" value="TAT"/>
    <property type="match status" value="1"/>
</dbReference>
<keyword evidence="2" id="KW-0812">Transmembrane</keyword>
<organism evidence="3 4">
    <name type="scientific">Halolamina litorea</name>
    <dbReference type="NCBI Taxonomy" id="1515593"/>
    <lineage>
        <taxon>Archaea</taxon>
        <taxon>Methanobacteriati</taxon>
        <taxon>Methanobacteriota</taxon>
        <taxon>Stenosarchaea group</taxon>
        <taxon>Halobacteria</taxon>
        <taxon>Halobacteriales</taxon>
        <taxon>Haloferacaceae</taxon>
    </lineage>
</organism>
<evidence type="ECO:0000256" key="1">
    <source>
        <dbReference type="SAM" id="MobiDB-lite"/>
    </source>
</evidence>
<dbReference type="EMBL" id="JBHUCZ010000001">
    <property type="protein sequence ID" value="MFD1566698.1"/>
    <property type="molecule type" value="Genomic_DNA"/>
</dbReference>
<keyword evidence="2" id="KW-1133">Transmembrane helix</keyword>
<name>A0ABD6BRB9_9EURY</name>
<proteinExistence type="predicted"/>